<accession>A0A6A5TJ85</accession>
<evidence type="ECO:0008006" key="4">
    <source>
        <dbReference type="Google" id="ProtNLM"/>
    </source>
</evidence>
<evidence type="ECO:0000313" key="3">
    <source>
        <dbReference type="Proteomes" id="UP000800035"/>
    </source>
</evidence>
<feature type="region of interest" description="Disordered" evidence="1">
    <location>
        <begin position="668"/>
        <end position="688"/>
    </location>
</feature>
<reference evidence="2" key="1">
    <citation type="journal article" date="2020" name="Stud. Mycol.">
        <title>101 Dothideomycetes genomes: a test case for predicting lifestyles and emergence of pathogens.</title>
        <authorList>
            <person name="Haridas S."/>
            <person name="Albert R."/>
            <person name="Binder M."/>
            <person name="Bloem J."/>
            <person name="Labutti K."/>
            <person name="Salamov A."/>
            <person name="Andreopoulos B."/>
            <person name="Baker S."/>
            <person name="Barry K."/>
            <person name="Bills G."/>
            <person name="Bluhm B."/>
            <person name="Cannon C."/>
            <person name="Castanera R."/>
            <person name="Culley D."/>
            <person name="Daum C."/>
            <person name="Ezra D."/>
            <person name="Gonzalez J."/>
            <person name="Henrissat B."/>
            <person name="Kuo A."/>
            <person name="Liang C."/>
            <person name="Lipzen A."/>
            <person name="Lutzoni F."/>
            <person name="Magnuson J."/>
            <person name="Mondo S."/>
            <person name="Nolan M."/>
            <person name="Ohm R."/>
            <person name="Pangilinan J."/>
            <person name="Park H.-J."/>
            <person name="Ramirez L."/>
            <person name="Alfaro M."/>
            <person name="Sun H."/>
            <person name="Tritt A."/>
            <person name="Yoshinaga Y."/>
            <person name="Zwiers L.-H."/>
            <person name="Turgeon B."/>
            <person name="Goodwin S."/>
            <person name="Spatafora J."/>
            <person name="Crous P."/>
            <person name="Grigoriev I."/>
        </authorList>
    </citation>
    <scope>NUCLEOTIDE SEQUENCE</scope>
    <source>
        <strain evidence="2">CBS 675.92</strain>
    </source>
</reference>
<dbReference type="InterPro" id="IPR036770">
    <property type="entry name" value="Ankyrin_rpt-contain_sf"/>
</dbReference>
<sequence>MDPASIIGLVAACGSLATICFKAVHALRSLADTYKHLEISIIALVEECATIQLAWKEIATWADRNIQQLDNHEGILDRLARSVYAGQLMMAALQADVDNAVSKPNGFRRNSTLVFSARLLQEHEHRIRGQTNALQLLLQVISMPRDDERAEVLTITEPVFREVDDSVLSIVPSRMSSRWSSRISSRPSTITDDTKTGETKAATRLKYIRFSFENDLFTSYVYKRNYRTPMPFRGPAPTATKPDDKEQERNDQISIITSDSILLPGPRFAAYQNSTVQSSITLCPIVLIQGDYLQTATHADINFALLESVVGKRWVYSMELLSRGADIAMLTQSCSLSMLLAFLWCLYVHHTDLFLVLLRRMALSSGLSWVNRFDKSMVDHRTKPGGCNEHIDWKTKSPILSAARFSDEARVHERIPVLQLACTARHYREIKYLTTIGFSIKEVPAYNHPGVFAIIYSEAIPSWLRPTVTTSTISLALVSLFYDMERQSIHWATKDGVATRLSLVDATRLFIRHGADVECDIVVNGHSVPLPHGAALLISKLPVPSVPAYMMFESLLQAGADPNASCKVSSEDLQRTTLLSLCTTLAKDTGHQLLVDVVVKHGAIPPLSERRGWEREDLIIGDEDDVARAQWVGIRSDSNKSINSPADSLASKRSGKVFSFDEQISLSLHGSPSTAESISKDFGLREDE</sequence>
<dbReference type="Proteomes" id="UP000800035">
    <property type="component" value="Unassembled WGS sequence"/>
</dbReference>
<dbReference type="AlphaFoldDB" id="A0A6A5TJ85"/>
<evidence type="ECO:0000313" key="2">
    <source>
        <dbReference type="EMBL" id="KAF1952913.1"/>
    </source>
</evidence>
<feature type="compositionally biased region" description="Basic and acidic residues" evidence="1">
    <location>
        <begin position="678"/>
        <end position="688"/>
    </location>
</feature>
<organism evidence="2 3">
    <name type="scientific">Byssothecium circinans</name>
    <dbReference type="NCBI Taxonomy" id="147558"/>
    <lineage>
        <taxon>Eukaryota</taxon>
        <taxon>Fungi</taxon>
        <taxon>Dikarya</taxon>
        <taxon>Ascomycota</taxon>
        <taxon>Pezizomycotina</taxon>
        <taxon>Dothideomycetes</taxon>
        <taxon>Pleosporomycetidae</taxon>
        <taxon>Pleosporales</taxon>
        <taxon>Massarineae</taxon>
        <taxon>Massarinaceae</taxon>
        <taxon>Byssothecium</taxon>
    </lineage>
</organism>
<keyword evidence="3" id="KW-1185">Reference proteome</keyword>
<dbReference type="OrthoDB" id="341259at2759"/>
<feature type="compositionally biased region" description="Polar residues" evidence="1">
    <location>
        <begin position="668"/>
        <end position="677"/>
    </location>
</feature>
<dbReference type="SUPFAM" id="SSF48403">
    <property type="entry name" value="Ankyrin repeat"/>
    <property type="match status" value="1"/>
</dbReference>
<protein>
    <recommendedName>
        <fullName evidence="4">Ankyrin</fullName>
    </recommendedName>
</protein>
<name>A0A6A5TJ85_9PLEO</name>
<gene>
    <name evidence="2" type="ORF">CC80DRAFT_551926</name>
</gene>
<proteinExistence type="predicted"/>
<dbReference type="EMBL" id="ML977007">
    <property type="protein sequence ID" value="KAF1952913.1"/>
    <property type="molecule type" value="Genomic_DNA"/>
</dbReference>
<evidence type="ECO:0000256" key="1">
    <source>
        <dbReference type="SAM" id="MobiDB-lite"/>
    </source>
</evidence>